<gene>
    <name evidence="8" type="primary">msrQ</name>
    <name evidence="10" type="ordered locus">SVI_2396</name>
</gene>
<evidence type="ECO:0000313" key="11">
    <source>
        <dbReference type="Proteomes" id="UP000002350"/>
    </source>
</evidence>
<dbReference type="GO" id="GO:0009055">
    <property type="term" value="F:electron transfer activity"/>
    <property type="evidence" value="ECO:0007669"/>
    <property type="project" value="UniProtKB-UniRule"/>
</dbReference>
<dbReference type="InterPro" id="IPR022837">
    <property type="entry name" value="MsrQ-like"/>
</dbReference>
<keyword evidence="4 8" id="KW-0812">Transmembrane</keyword>
<keyword evidence="11" id="KW-1185">Reference proteome</keyword>
<accession>D4ZL18</accession>
<name>D4ZL18_SHEVD</name>
<keyword evidence="8" id="KW-0479">Metal-binding</keyword>
<comment type="cofactor">
    <cofactor evidence="8">
        <name>heme b</name>
        <dbReference type="ChEBI" id="CHEBI:60344"/>
    </cofactor>
    <text evidence="8">Binds 1 heme b (iron(II)-protoporphyrin IX) group per subunit.</text>
</comment>
<dbReference type="KEGG" id="svo:SVI_2396"/>
<feature type="transmembrane region" description="Helical" evidence="8">
    <location>
        <begin position="9"/>
        <end position="31"/>
    </location>
</feature>
<feature type="transmembrane region" description="Helical" evidence="8">
    <location>
        <begin position="172"/>
        <end position="192"/>
    </location>
</feature>
<dbReference type="GO" id="GO:0030091">
    <property type="term" value="P:protein repair"/>
    <property type="evidence" value="ECO:0007669"/>
    <property type="project" value="UniProtKB-UniRule"/>
</dbReference>
<dbReference type="eggNOG" id="COG2717">
    <property type="taxonomic scope" value="Bacteria"/>
</dbReference>
<dbReference type="GO" id="GO:0010181">
    <property type="term" value="F:FMN binding"/>
    <property type="evidence" value="ECO:0007669"/>
    <property type="project" value="UniProtKB-UniRule"/>
</dbReference>
<sequence length="210" mass="23927">MRLTSKHLFGLKVVIHLFALWPICYLITSVMSGAAGGDPVQYIIHYTGVGALNTLIVLLTISPLARRFKQGILIQTRRLIGLYVFAYASLHILAFISLDLLFEWSLLFEEILKRPYILVGTLAYLILIALSVTSHKIIKKKMGRSWQKLHNWVYVVAMLVPIHFYWSVKSEIIEPGIYILIVIGLLSLRLTIGKNLSHTFTRLRLKLNGQ</sequence>
<keyword evidence="7 8" id="KW-0472">Membrane</keyword>
<evidence type="ECO:0000256" key="6">
    <source>
        <dbReference type="ARBA" id="ARBA00023004"/>
    </source>
</evidence>
<dbReference type="GO" id="GO:0016679">
    <property type="term" value="F:oxidoreductase activity, acting on diphenols and related substances as donors"/>
    <property type="evidence" value="ECO:0007669"/>
    <property type="project" value="TreeGrafter"/>
</dbReference>
<comment type="cofactor">
    <cofactor evidence="8">
        <name>FMN</name>
        <dbReference type="ChEBI" id="CHEBI:58210"/>
    </cofactor>
    <text evidence="8">Binds 1 FMN per subunit.</text>
</comment>
<organism evidence="10 11">
    <name type="scientific">Shewanella violacea (strain JCM 10179 / CIP 106290 / LMG 19151 / DSS12)</name>
    <dbReference type="NCBI Taxonomy" id="637905"/>
    <lineage>
        <taxon>Bacteria</taxon>
        <taxon>Pseudomonadati</taxon>
        <taxon>Pseudomonadota</taxon>
        <taxon>Gammaproteobacteria</taxon>
        <taxon>Alteromonadales</taxon>
        <taxon>Shewanellaceae</taxon>
        <taxon>Shewanella</taxon>
    </lineage>
</organism>
<proteinExistence type="inferred from homology"/>
<keyword evidence="8" id="KW-1003">Cell membrane</keyword>
<feature type="transmembrane region" description="Helical" evidence="8">
    <location>
        <begin position="149"/>
        <end position="166"/>
    </location>
</feature>
<dbReference type="RefSeq" id="WP_013051671.1">
    <property type="nucleotide sequence ID" value="NC_014012.1"/>
</dbReference>
<dbReference type="GO" id="GO:0046872">
    <property type="term" value="F:metal ion binding"/>
    <property type="evidence" value="ECO:0007669"/>
    <property type="project" value="UniProtKB-KW"/>
</dbReference>
<keyword evidence="8" id="KW-0997">Cell inner membrane</keyword>
<keyword evidence="6 8" id="KW-0408">Iron</keyword>
<dbReference type="STRING" id="637905.SVI_2396"/>
<evidence type="ECO:0000256" key="3">
    <source>
        <dbReference type="ARBA" id="ARBA00022617"/>
    </source>
</evidence>
<keyword evidence="5 8" id="KW-1133">Transmembrane helix</keyword>
<feature type="transmembrane region" description="Helical" evidence="8">
    <location>
        <begin position="116"/>
        <end position="137"/>
    </location>
</feature>
<comment type="function">
    <text evidence="8">Part of the MsrPQ system that repairs oxidized periplasmic proteins containing methionine sulfoxide residues (Met-O), using respiratory chain electrons. Thus protects these proteins from oxidative-stress damage caused by reactive species of oxygen and chlorine generated by the host defense mechanisms. MsrPQ is essential for the maintenance of envelope integrity under bleach stress, rescuing a wide series of structurally unrelated periplasmic proteins from methionine oxidation. MsrQ provides electrons for reduction to the reductase catalytic subunit MsrP, using the quinone pool of the respiratory chain.</text>
</comment>
<dbReference type="HAMAP" id="MF_01207">
    <property type="entry name" value="MsrQ"/>
    <property type="match status" value="1"/>
</dbReference>
<dbReference type="NCBIfam" id="NF003831">
    <property type="entry name" value="PRK05419.1-2"/>
    <property type="match status" value="1"/>
</dbReference>
<evidence type="ECO:0000256" key="1">
    <source>
        <dbReference type="ARBA" id="ARBA00004141"/>
    </source>
</evidence>
<dbReference type="PANTHER" id="PTHR36964">
    <property type="entry name" value="PROTEIN-METHIONINE-SULFOXIDE REDUCTASE HEME-BINDING SUBUNIT MSRQ"/>
    <property type="match status" value="1"/>
</dbReference>
<dbReference type="GO" id="GO:0005886">
    <property type="term" value="C:plasma membrane"/>
    <property type="evidence" value="ECO:0007669"/>
    <property type="project" value="UniProtKB-SubCell"/>
</dbReference>
<protein>
    <recommendedName>
        <fullName evidence="8">Protein-methionine-sulfoxide reductase heme-binding subunit MsrQ</fullName>
    </recommendedName>
    <alternativeName>
        <fullName evidence="8">Flavocytochrome MsrQ</fullName>
    </alternativeName>
</protein>
<comment type="subunit">
    <text evidence="8">Heterodimer of a catalytic subunit (MsrP) and a heme-binding subunit (MsrQ).</text>
</comment>
<evidence type="ECO:0000256" key="7">
    <source>
        <dbReference type="ARBA" id="ARBA00023136"/>
    </source>
</evidence>
<comment type="similarity">
    <text evidence="8">Belongs to the MsrQ family.</text>
</comment>
<keyword evidence="8" id="KW-0285">Flavoprotein</keyword>
<dbReference type="Proteomes" id="UP000002350">
    <property type="component" value="Chromosome"/>
</dbReference>
<reference evidence="11" key="1">
    <citation type="journal article" date="2010" name="Mol. Biosyst.">
        <title>Complete genome sequence and comparative analysis of Shewanella violacea, a psychrophilic and piezophilic bacterium from deep sea floor sediments.</title>
        <authorList>
            <person name="Aono E."/>
            <person name="Baba T."/>
            <person name="Ara T."/>
            <person name="Nishi T."/>
            <person name="Nakamichi T."/>
            <person name="Inamoto E."/>
            <person name="Toyonaga H."/>
            <person name="Hasegawa M."/>
            <person name="Takai Y."/>
            <person name="Okumura Y."/>
            <person name="Baba M."/>
            <person name="Tomita M."/>
            <person name="Kato C."/>
            <person name="Oshima T."/>
            <person name="Nakasone K."/>
            <person name="Mori H."/>
        </authorList>
    </citation>
    <scope>NUCLEOTIDE SEQUENCE [LARGE SCALE GENOMIC DNA]</scope>
    <source>
        <strain evidence="11">JCM 10179 / CIP 106290 / LMG 19151 / DSS12</strain>
    </source>
</reference>
<comment type="subcellular location">
    <subcellularLocation>
        <location evidence="8">Cell inner membrane</location>
        <topology evidence="8">Multi-pass membrane protein</topology>
    </subcellularLocation>
    <subcellularLocation>
        <location evidence="1">Membrane</location>
        <topology evidence="1">Multi-pass membrane protein</topology>
    </subcellularLocation>
</comment>
<feature type="domain" description="Ferric oxidoreductase" evidence="9">
    <location>
        <begin position="55"/>
        <end position="159"/>
    </location>
</feature>
<evidence type="ECO:0000256" key="2">
    <source>
        <dbReference type="ARBA" id="ARBA00022448"/>
    </source>
</evidence>
<evidence type="ECO:0000256" key="5">
    <source>
        <dbReference type="ARBA" id="ARBA00022989"/>
    </source>
</evidence>
<keyword evidence="2 8" id="KW-0813">Transport</keyword>
<dbReference type="Pfam" id="PF01794">
    <property type="entry name" value="Ferric_reduct"/>
    <property type="match status" value="1"/>
</dbReference>
<dbReference type="AlphaFoldDB" id="D4ZL18"/>
<feature type="transmembrane region" description="Helical" evidence="8">
    <location>
        <begin position="43"/>
        <end position="61"/>
    </location>
</feature>
<dbReference type="HOGENOM" id="CLU_080662_0_1_6"/>
<evidence type="ECO:0000256" key="4">
    <source>
        <dbReference type="ARBA" id="ARBA00022692"/>
    </source>
</evidence>
<evidence type="ECO:0000256" key="8">
    <source>
        <dbReference type="HAMAP-Rule" id="MF_01207"/>
    </source>
</evidence>
<dbReference type="InterPro" id="IPR013130">
    <property type="entry name" value="Fe3_Rdtase_TM_dom"/>
</dbReference>
<keyword evidence="3 8" id="KW-0349">Heme</keyword>
<evidence type="ECO:0000259" key="9">
    <source>
        <dbReference type="Pfam" id="PF01794"/>
    </source>
</evidence>
<dbReference type="PANTHER" id="PTHR36964:SF1">
    <property type="entry name" value="PROTEIN-METHIONINE-SULFOXIDE REDUCTASE HEME-BINDING SUBUNIT MSRQ"/>
    <property type="match status" value="1"/>
</dbReference>
<keyword evidence="8" id="KW-0288">FMN</keyword>
<keyword evidence="8" id="KW-0249">Electron transport</keyword>
<dbReference type="GO" id="GO:0020037">
    <property type="term" value="F:heme binding"/>
    <property type="evidence" value="ECO:0007669"/>
    <property type="project" value="UniProtKB-UniRule"/>
</dbReference>
<dbReference type="EMBL" id="AP011177">
    <property type="protein sequence ID" value="BAJ02367.1"/>
    <property type="molecule type" value="Genomic_DNA"/>
</dbReference>
<feature type="transmembrane region" description="Helical" evidence="8">
    <location>
        <begin position="82"/>
        <end position="104"/>
    </location>
</feature>
<evidence type="ECO:0000313" key="10">
    <source>
        <dbReference type="EMBL" id="BAJ02367.1"/>
    </source>
</evidence>